<dbReference type="AlphaFoldDB" id="A0AAW1CN24"/>
<feature type="domain" description="CHK kinase-like" evidence="1">
    <location>
        <begin position="115"/>
        <end position="309"/>
    </location>
</feature>
<reference evidence="2 3" key="1">
    <citation type="submission" date="2022-12" db="EMBL/GenBank/DDBJ databases">
        <title>Chromosome-level genome assembly of true bugs.</title>
        <authorList>
            <person name="Ma L."/>
            <person name="Li H."/>
        </authorList>
    </citation>
    <scope>NUCLEOTIDE SEQUENCE [LARGE SCALE GENOMIC DNA]</scope>
    <source>
        <strain evidence="2">Lab_2022b</strain>
    </source>
</reference>
<dbReference type="InterPro" id="IPR011009">
    <property type="entry name" value="Kinase-like_dom_sf"/>
</dbReference>
<accession>A0AAW1CN24</accession>
<evidence type="ECO:0000313" key="3">
    <source>
        <dbReference type="Proteomes" id="UP001461498"/>
    </source>
</evidence>
<name>A0AAW1CN24_9HEMI</name>
<dbReference type="EMBL" id="JAPXFL010000012">
    <property type="protein sequence ID" value="KAK9498895.1"/>
    <property type="molecule type" value="Genomic_DNA"/>
</dbReference>
<sequence>MINESDLKTLVENGYFGKVTYVSSNLDKNADKGTQFASTINFVKITVNNGNENIDYNIVIKKQHSSELTKEFFKSDDAFRNEYIMYTEILPYLNAEKLNLFPKLFQGNYKDNETLIFKNVTLEGFRITDEKIFLDYDHIALAMKKLGEFHGLSYLAKKQNMNEFYKLAEQLIETKLTRDVENYEIGLKPCAERAFKSLINRNIETNLLNEVLKKYDYNVDMAKIILKPEEPFTVICLGDFCRNNIFFKYNNDKKPIDIKFFDLQNAIYSTPAVDITFFLYLNTTADLRDKHWDEFLSIYWNGVISIDKNIEFTYQQFLEHFSKRAIYGFLPTSFFLPALVDETPIDIELVTKLTKEQRKERIVKNGGDYGTKLISDIAEHLLKKGYLQKFLELF</sequence>
<keyword evidence="3" id="KW-1185">Reference proteome</keyword>
<dbReference type="Proteomes" id="UP001461498">
    <property type="component" value="Unassembled WGS sequence"/>
</dbReference>
<gene>
    <name evidence="2" type="ORF">O3M35_003446</name>
</gene>
<dbReference type="SMART" id="SM00587">
    <property type="entry name" value="CHK"/>
    <property type="match status" value="1"/>
</dbReference>
<dbReference type="InterPro" id="IPR004119">
    <property type="entry name" value="EcKL"/>
</dbReference>
<comment type="caution">
    <text evidence="2">The sequence shown here is derived from an EMBL/GenBank/DDBJ whole genome shotgun (WGS) entry which is preliminary data.</text>
</comment>
<protein>
    <recommendedName>
        <fullName evidence="1">CHK kinase-like domain-containing protein</fullName>
    </recommendedName>
</protein>
<proteinExistence type="predicted"/>
<dbReference type="InterPro" id="IPR015897">
    <property type="entry name" value="CHK_kinase-like"/>
</dbReference>
<dbReference type="PANTHER" id="PTHR11012:SF8">
    <property type="entry name" value="JUVENILE HORMONE-INDUCIBLE PROTEIN 26"/>
    <property type="match status" value="1"/>
</dbReference>
<evidence type="ECO:0000313" key="2">
    <source>
        <dbReference type="EMBL" id="KAK9498895.1"/>
    </source>
</evidence>
<dbReference type="SUPFAM" id="SSF56112">
    <property type="entry name" value="Protein kinase-like (PK-like)"/>
    <property type="match status" value="1"/>
</dbReference>
<evidence type="ECO:0000259" key="1">
    <source>
        <dbReference type="SMART" id="SM00587"/>
    </source>
</evidence>
<dbReference type="PANTHER" id="PTHR11012">
    <property type="entry name" value="PROTEIN KINASE-LIKE DOMAIN-CONTAINING"/>
    <property type="match status" value="1"/>
</dbReference>
<dbReference type="Pfam" id="PF02958">
    <property type="entry name" value="EcKL"/>
    <property type="match status" value="1"/>
</dbReference>
<organism evidence="2 3">
    <name type="scientific">Rhynocoris fuscipes</name>
    <dbReference type="NCBI Taxonomy" id="488301"/>
    <lineage>
        <taxon>Eukaryota</taxon>
        <taxon>Metazoa</taxon>
        <taxon>Ecdysozoa</taxon>
        <taxon>Arthropoda</taxon>
        <taxon>Hexapoda</taxon>
        <taxon>Insecta</taxon>
        <taxon>Pterygota</taxon>
        <taxon>Neoptera</taxon>
        <taxon>Paraneoptera</taxon>
        <taxon>Hemiptera</taxon>
        <taxon>Heteroptera</taxon>
        <taxon>Panheteroptera</taxon>
        <taxon>Cimicomorpha</taxon>
        <taxon>Reduviidae</taxon>
        <taxon>Harpactorinae</taxon>
        <taxon>Harpactorini</taxon>
        <taxon>Rhynocoris</taxon>
    </lineage>
</organism>